<keyword evidence="3" id="KW-1185">Reference proteome</keyword>
<dbReference type="RefSeq" id="WP_139249118.1">
    <property type="nucleotide sequence ID" value="NZ_FQUJ01000010.1"/>
</dbReference>
<dbReference type="Proteomes" id="UP000184346">
    <property type="component" value="Unassembled WGS sequence"/>
</dbReference>
<accession>A0A1M5B863</accession>
<name>A0A1M5B863_9GAMM</name>
<protein>
    <submittedName>
        <fullName evidence="2">Uncharacterized protein</fullName>
    </submittedName>
</protein>
<sequence>MTHFPLKTTLAAAIAALGVSSVAQAQQYGDGDDVVAINDWNYDELYNQSGFDADWLLDRDVSTQDEDDMS</sequence>
<evidence type="ECO:0000313" key="2">
    <source>
        <dbReference type="EMBL" id="SHF38372.1"/>
    </source>
</evidence>
<dbReference type="EMBL" id="FQUJ01000010">
    <property type="protein sequence ID" value="SHF38372.1"/>
    <property type="molecule type" value="Genomic_DNA"/>
</dbReference>
<evidence type="ECO:0000313" key="3">
    <source>
        <dbReference type="Proteomes" id="UP000184346"/>
    </source>
</evidence>
<organism evidence="2 3">
    <name type="scientific">Modicisalibacter ilicicola DSM 19980</name>
    <dbReference type="NCBI Taxonomy" id="1121942"/>
    <lineage>
        <taxon>Bacteria</taxon>
        <taxon>Pseudomonadati</taxon>
        <taxon>Pseudomonadota</taxon>
        <taxon>Gammaproteobacteria</taxon>
        <taxon>Oceanospirillales</taxon>
        <taxon>Halomonadaceae</taxon>
        <taxon>Modicisalibacter</taxon>
    </lineage>
</organism>
<gene>
    <name evidence="2" type="ORF">SAMN02745148_02506</name>
</gene>
<feature type="chain" id="PRO_5012793265" evidence="1">
    <location>
        <begin position="26"/>
        <end position="70"/>
    </location>
</feature>
<keyword evidence="1" id="KW-0732">Signal</keyword>
<evidence type="ECO:0000256" key="1">
    <source>
        <dbReference type="SAM" id="SignalP"/>
    </source>
</evidence>
<proteinExistence type="predicted"/>
<dbReference type="AlphaFoldDB" id="A0A1M5B863"/>
<feature type="signal peptide" evidence="1">
    <location>
        <begin position="1"/>
        <end position="25"/>
    </location>
</feature>
<reference evidence="2 3" key="1">
    <citation type="submission" date="2016-11" db="EMBL/GenBank/DDBJ databases">
        <authorList>
            <person name="Jaros S."/>
            <person name="Januszkiewicz K."/>
            <person name="Wedrychowicz H."/>
        </authorList>
    </citation>
    <scope>NUCLEOTIDE SEQUENCE [LARGE SCALE GENOMIC DNA]</scope>
    <source>
        <strain evidence="2 3">DSM 19980</strain>
    </source>
</reference>